<evidence type="ECO:0000256" key="1">
    <source>
        <dbReference type="ARBA" id="ARBA00001936"/>
    </source>
</evidence>
<gene>
    <name evidence="21" type="primary">CDIPT</name>
    <name evidence="23" type="synonym">CDIPT_0</name>
    <name evidence="24" type="synonym">CDIPT_1</name>
    <name evidence="21" type="ORF">CM83_51186</name>
    <name evidence="24" type="ORF">g.85369</name>
    <name evidence="23" type="ORF">g.85370</name>
</gene>
<dbReference type="GO" id="GO:0005794">
    <property type="term" value="C:Golgi apparatus"/>
    <property type="evidence" value="ECO:0007669"/>
    <property type="project" value="TreeGrafter"/>
</dbReference>
<evidence type="ECO:0000256" key="10">
    <source>
        <dbReference type="ARBA" id="ARBA00022842"/>
    </source>
</evidence>
<keyword evidence="13 18" id="KW-0472">Membrane</keyword>
<keyword evidence="14 18" id="KW-0594">Phospholipid biosynthesis</keyword>
<keyword evidence="6 18" id="KW-0444">Lipid biosynthesis</keyword>
<evidence type="ECO:0000256" key="14">
    <source>
        <dbReference type="ARBA" id="ARBA00023209"/>
    </source>
</evidence>
<accession>A0A0A9VXI7</accession>
<evidence type="ECO:0000256" key="20">
    <source>
        <dbReference type="SAM" id="Phobius"/>
    </source>
</evidence>
<comment type="similarity">
    <text evidence="4 18 19">Belongs to the CDP-alcohol phosphatidyltransferase class-I family.</text>
</comment>
<dbReference type="EMBL" id="GBRD01002055">
    <property type="protein sequence ID" value="JAG63766.1"/>
    <property type="molecule type" value="Transcribed_RNA"/>
</dbReference>
<evidence type="ECO:0000256" key="9">
    <source>
        <dbReference type="ARBA" id="ARBA00022723"/>
    </source>
</evidence>
<evidence type="ECO:0000256" key="11">
    <source>
        <dbReference type="ARBA" id="ARBA00022989"/>
    </source>
</evidence>
<evidence type="ECO:0000256" key="8">
    <source>
        <dbReference type="ARBA" id="ARBA00022692"/>
    </source>
</evidence>
<evidence type="ECO:0000256" key="17">
    <source>
        <dbReference type="ARBA" id="ARBA00070582"/>
    </source>
</evidence>
<dbReference type="GO" id="GO:0006661">
    <property type="term" value="P:phosphatidylinositol biosynthetic process"/>
    <property type="evidence" value="ECO:0007669"/>
    <property type="project" value="TreeGrafter"/>
</dbReference>
<evidence type="ECO:0000256" key="4">
    <source>
        <dbReference type="ARBA" id="ARBA00010441"/>
    </source>
</evidence>
<comment type="catalytic activity">
    <reaction evidence="18">
        <text>a CDP-1,2-diacyl-sn-glycerol + myo-inositol = a 1,2-diacyl-sn-glycero-3-phospho-(1D-myo-inositol) + CMP + H(+)</text>
        <dbReference type="Rhea" id="RHEA:11580"/>
        <dbReference type="ChEBI" id="CHEBI:15378"/>
        <dbReference type="ChEBI" id="CHEBI:17268"/>
        <dbReference type="ChEBI" id="CHEBI:57880"/>
        <dbReference type="ChEBI" id="CHEBI:58332"/>
        <dbReference type="ChEBI" id="CHEBI:60377"/>
        <dbReference type="EC" id="2.7.8.11"/>
    </reaction>
</comment>
<dbReference type="AlphaFoldDB" id="A0A0A9VXI7"/>
<organism evidence="21">
    <name type="scientific">Lygus hesperus</name>
    <name type="common">Western plant bug</name>
    <dbReference type="NCBI Taxonomy" id="30085"/>
    <lineage>
        <taxon>Eukaryota</taxon>
        <taxon>Metazoa</taxon>
        <taxon>Ecdysozoa</taxon>
        <taxon>Arthropoda</taxon>
        <taxon>Hexapoda</taxon>
        <taxon>Insecta</taxon>
        <taxon>Pterygota</taxon>
        <taxon>Neoptera</taxon>
        <taxon>Paraneoptera</taxon>
        <taxon>Hemiptera</taxon>
        <taxon>Heteroptera</taxon>
        <taxon>Panheteroptera</taxon>
        <taxon>Cimicomorpha</taxon>
        <taxon>Miridae</taxon>
        <taxon>Mirini</taxon>
        <taxon>Lygus</taxon>
    </lineage>
</organism>
<dbReference type="InterPro" id="IPR048254">
    <property type="entry name" value="CDP_ALCOHOL_P_TRANSF_CS"/>
</dbReference>
<evidence type="ECO:0000256" key="12">
    <source>
        <dbReference type="ARBA" id="ARBA00023098"/>
    </source>
</evidence>
<keyword evidence="7 18" id="KW-0808">Transferase</keyword>
<evidence type="ECO:0000313" key="22">
    <source>
        <dbReference type="EMBL" id="JAG63766.1"/>
    </source>
</evidence>
<keyword evidence="12 18" id="KW-0443">Lipid metabolism</keyword>
<comment type="cofactor">
    <cofactor evidence="2">
        <name>Mg(2+)</name>
        <dbReference type="ChEBI" id="CHEBI:18420"/>
    </cofactor>
</comment>
<evidence type="ECO:0000256" key="15">
    <source>
        <dbReference type="ARBA" id="ARBA00023211"/>
    </source>
</evidence>
<protein>
    <recommendedName>
        <fullName evidence="17 18">CDP-diacylglycerol--inositol 3-phosphatidyltransferase</fullName>
        <ecNumber evidence="5 18">2.7.8.11</ecNumber>
    </recommendedName>
</protein>
<dbReference type="EMBL" id="GDHC01010088">
    <property type="protein sequence ID" value="JAQ08541.1"/>
    <property type="molecule type" value="Transcribed_RNA"/>
</dbReference>
<reference evidence="23" key="4">
    <citation type="journal article" date="2016" name="Gigascience">
        <title>De novo construction of an expanded transcriptome assembly for the western tarnished plant bug, Lygus hesperus.</title>
        <authorList>
            <person name="Tassone E.E."/>
            <person name="Geib S.M."/>
            <person name="Hall B."/>
            <person name="Fabrick J.A."/>
            <person name="Brent C.S."/>
            <person name="Hull J.J."/>
        </authorList>
    </citation>
    <scope>NUCLEOTIDE SEQUENCE</scope>
</reference>
<evidence type="ECO:0000256" key="16">
    <source>
        <dbReference type="ARBA" id="ARBA00023264"/>
    </source>
</evidence>
<keyword evidence="16 18" id="KW-1208">Phospholipid metabolism</keyword>
<dbReference type="PANTHER" id="PTHR15362">
    <property type="entry name" value="PHOSPHATIDYLINOSITOL SYNTHASE"/>
    <property type="match status" value="1"/>
</dbReference>
<reference evidence="22" key="3">
    <citation type="submission" date="2014-09" db="EMBL/GenBank/DDBJ databases">
        <authorList>
            <person name="Magalhaes I.L.F."/>
            <person name="Oliveira U."/>
            <person name="Santos F.R."/>
            <person name="Vidigal T.H.D.A."/>
            <person name="Brescovit A.D."/>
            <person name="Santos A.J."/>
        </authorList>
    </citation>
    <scope>NUCLEOTIDE SEQUENCE</scope>
</reference>
<keyword evidence="10" id="KW-0460">Magnesium</keyword>
<name>A0A0A9VXI7_LYGHE</name>
<keyword evidence="8 20" id="KW-0812">Transmembrane</keyword>
<dbReference type="InterPro" id="IPR014387">
    <property type="entry name" value="CDP_diag_ino_3_P_euk"/>
</dbReference>
<feature type="transmembrane region" description="Helical" evidence="20">
    <location>
        <begin position="179"/>
        <end position="204"/>
    </location>
</feature>
<dbReference type="PANTHER" id="PTHR15362:SF4">
    <property type="entry name" value="CDP-DIACYLGLYCEROL--INOSITOL 3-PHOSPHATIDYLTRANSFERASE"/>
    <property type="match status" value="1"/>
</dbReference>
<evidence type="ECO:0000313" key="23">
    <source>
        <dbReference type="EMBL" id="JAQ05329.1"/>
    </source>
</evidence>
<evidence type="ECO:0000313" key="24">
    <source>
        <dbReference type="EMBL" id="JAQ08541.1"/>
    </source>
</evidence>
<feature type="transmembrane region" description="Helical" evidence="20">
    <location>
        <begin position="92"/>
        <end position="111"/>
    </location>
</feature>
<proteinExistence type="inferred from homology"/>
<dbReference type="EC" id="2.7.8.11" evidence="5 18"/>
<dbReference type="PIRSF" id="PIRSF000848">
    <property type="entry name" value="CDP_diag_ino_3_P"/>
    <property type="match status" value="1"/>
</dbReference>
<evidence type="ECO:0000313" key="21">
    <source>
        <dbReference type="EMBL" id="JAG00912.1"/>
    </source>
</evidence>
<dbReference type="InterPro" id="IPR043130">
    <property type="entry name" value="CDP-OH_PTrfase_TM_dom"/>
</dbReference>
<comment type="cofactor">
    <cofactor evidence="1">
        <name>Mn(2+)</name>
        <dbReference type="ChEBI" id="CHEBI:29035"/>
    </cofactor>
</comment>
<keyword evidence="11 20" id="KW-1133">Transmembrane helix</keyword>
<dbReference type="Pfam" id="PF01066">
    <property type="entry name" value="CDP-OH_P_transf"/>
    <property type="match status" value="1"/>
</dbReference>
<reference evidence="21" key="1">
    <citation type="journal article" date="2014" name="PLoS ONE">
        <title>Transcriptome-Based Identification of ABC Transporters in the Western Tarnished Plant Bug Lygus hesperus.</title>
        <authorList>
            <person name="Hull J.J."/>
            <person name="Chaney K."/>
            <person name="Geib S.M."/>
            <person name="Fabrick J.A."/>
            <person name="Brent C.S."/>
            <person name="Walsh D."/>
            <person name="Lavine L.C."/>
        </authorList>
    </citation>
    <scope>NUCLEOTIDE SEQUENCE</scope>
</reference>
<dbReference type="GO" id="GO:0016020">
    <property type="term" value="C:membrane"/>
    <property type="evidence" value="ECO:0007669"/>
    <property type="project" value="UniProtKB-SubCell"/>
</dbReference>
<reference evidence="21" key="2">
    <citation type="submission" date="2014-07" db="EMBL/GenBank/DDBJ databases">
        <authorList>
            <person name="Hull J."/>
        </authorList>
    </citation>
    <scope>NUCLEOTIDE SEQUENCE</scope>
</reference>
<comment type="subcellular location">
    <subcellularLocation>
        <location evidence="3">Membrane</location>
        <topology evidence="3">Multi-pass membrane protein</topology>
    </subcellularLocation>
</comment>
<keyword evidence="9" id="KW-0479">Metal-binding</keyword>
<evidence type="ECO:0000256" key="5">
    <source>
        <dbReference type="ARBA" id="ARBA00013212"/>
    </source>
</evidence>
<evidence type="ECO:0000256" key="18">
    <source>
        <dbReference type="PIRNR" id="PIRNR000848"/>
    </source>
</evidence>
<keyword evidence="15" id="KW-0464">Manganese</keyword>
<dbReference type="FunFam" id="1.20.120.1760:FF:000003">
    <property type="entry name" value="CDP-diacylglycerol--inositol 3-phosphatidyltransferase"/>
    <property type="match status" value="1"/>
</dbReference>
<sequence>MSTESENIFLFYPNLIGYARIILTIISFYFMPTDWVIAAICYITGALLDAVDGHAARHFNQSTKFGAMLDQLTDRCGTTGLILTLSNFYPKYMFWFQLSIVIDIACHWFFLHTSLLQGKSSHKFHDLNENPIMAIYYKKGPLFFMCAGNEAFYASLYILHFAEGPIIRGIGLFRAVAYITFPIAIVKTLLSLVHGYVASINISLVDKTERQKKS</sequence>
<evidence type="ECO:0000256" key="3">
    <source>
        <dbReference type="ARBA" id="ARBA00004141"/>
    </source>
</evidence>
<dbReference type="EMBL" id="GDHC01013300">
    <property type="protein sequence ID" value="JAQ05329.1"/>
    <property type="molecule type" value="Transcribed_RNA"/>
</dbReference>
<dbReference type="GO" id="GO:0046872">
    <property type="term" value="F:metal ion binding"/>
    <property type="evidence" value="ECO:0007669"/>
    <property type="project" value="UniProtKB-KW"/>
</dbReference>
<evidence type="ECO:0000256" key="6">
    <source>
        <dbReference type="ARBA" id="ARBA00022516"/>
    </source>
</evidence>
<evidence type="ECO:0000256" key="7">
    <source>
        <dbReference type="ARBA" id="ARBA00022679"/>
    </source>
</evidence>
<dbReference type="EMBL" id="GBHO01042692">
    <property type="protein sequence ID" value="JAG00912.1"/>
    <property type="molecule type" value="Transcribed_RNA"/>
</dbReference>
<dbReference type="GO" id="GO:0003881">
    <property type="term" value="F:CDP-diacylglycerol-inositol 3-phosphatidyltransferase activity"/>
    <property type="evidence" value="ECO:0007669"/>
    <property type="project" value="UniProtKB-UniRule"/>
</dbReference>
<dbReference type="InterPro" id="IPR000462">
    <property type="entry name" value="CDP-OH_P_trans"/>
</dbReference>
<evidence type="ECO:0000256" key="2">
    <source>
        <dbReference type="ARBA" id="ARBA00001946"/>
    </source>
</evidence>
<evidence type="ECO:0000256" key="19">
    <source>
        <dbReference type="RuleBase" id="RU003750"/>
    </source>
</evidence>
<feature type="transmembrane region" description="Helical" evidence="20">
    <location>
        <begin position="142"/>
        <end position="159"/>
    </location>
</feature>
<dbReference type="Gene3D" id="1.20.120.1760">
    <property type="match status" value="1"/>
</dbReference>
<evidence type="ECO:0000256" key="13">
    <source>
        <dbReference type="ARBA" id="ARBA00023136"/>
    </source>
</evidence>
<dbReference type="PROSITE" id="PS00379">
    <property type="entry name" value="CDP_ALCOHOL_P_TRANSF"/>
    <property type="match status" value="1"/>
</dbReference>